<dbReference type="EMBL" id="JAYWIO010000006">
    <property type="protein sequence ID" value="KAK7255766.1"/>
    <property type="molecule type" value="Genomic_DNA"/>
</dbReference>
<name>A0AAN9EGF0_CROPI</name>
<proteinExistence type="predicted"/>
<gene>
    <name evidence="1" type="ORF">RIF29_29185</name>
</gene>
<protein>
    <submittedName>
        <fullName evidence="1">Uncharacterized protein</fullName>
    </submittedName>
</protein>
<sequence length="91" mass="10808">MMKHRQFDKWLVQVYEMSIWFLKQLEDENPKGTIVLCRKNRKGHVEERLRVERQVEGDLMSFVLSSVYTCTDTEDPCATVYSLQSTVYTIE</sequence>
<organism evidence="1 2">
    <name type="scientific">Crotalaria pallida</name>
    <name type="common">Smooth rattlebox</name>
    <name type="synonym">Crotalaria striata</name>
    <dbReference type="NCBI Taxonomy" id="3830"/>
    <lineage>
        <taxon>Eukaryota</taxon>
        <taxon>Viridiplantae</taxon>
        <taxon>Streptophyta</taxon>
        <taxon>Embryophyta</taxon>
        <taxon>Tracheophyta</taxon>
        <taxon>Spermatophyta</taxon>
        <taxon>Magnoliopsida</taxon>
        <taxon>eudicotyledons</taxon>
        <taxon>Gunneridae</taxon>
        <taxon>Pentapetalae</taxon>
        <taxon>rosids</taxon>
        <taxon>fabids</taxon>
        <taxon>Fabales</taxon>
        <taxon>Fabaceae</taxon>
        <taxon>Papilionoideae</taxon>
        <taxon>50 kb inversion clade</taxon>
        <taxon>genistoids sensu lato</taxon>
        <taxon>core genistoids</taxon>
        <taxon>Crotalarieae</taxon>
        <taxon>Crotalaria</taxon>
    </lineage>
</organism>
<evidence type="ECO:0000313" key="2">
    <source>
        <dbReference type="Proteomes" id="UP001372338"/>
    </source>
</evidence>
<dbReference type="AlphaFoldDB" id="A0AAN9EGF0"/>
<dbReference type="Proteomes" id="UP001372338">
    <property type="component" value="Unassembled WGS sequence"/>
</dbReference>
<reference evidence="1 2" key="1">
    <citation type="submission" date="2024-01" db="EMBL/GenBank/DDBJ databases">
        <title>The genomes of 5 underutilized Papilionoideae crops provide insights into root nodulation and disease resistanc.</title>
        <authorList>
            <person name="Yuan L."/>
        </authorList>
    </citation>
    <scope>NUCLEOTIDE SEQUENCE [LARGE SCALE GENOMIC DNA]</scope>
    <source>
        <strain evidence="1">ZHUSHIDOU_FW_LH</strain>
        <tissue evidence="1">Leaf</tissue>
    </source>
</reference>
<comment type="caution">
    <text evidence="1">The sequence shown here is derived from an EMBL/GenBank/DDBJ whole genome shotgun (WGS) entry which is preliminary data.</text>
</comment>
<keyword evidence="2" id="KW-1185">Reference proteome</keyword>
<evidence type="ECO:0000313" key="1">
    <source>
        <dbReference type="EMBL" id="KAK7255766.1"/>
    </source>
</evidence>
<accession>A0AAN9EGF0</accession>